<dbReference type="Pfam" id="PF13728">
    <property type="entry name" value="TraF"/>
    <property type="match status" value="1"/>
</dbReference>
<protein>
    <recommendedName>
        <fullName evidence="2">IncF plasmid conjugative transfer pilus assembly protein TraF</fullName>
    </recommendedName>
</protein>
<proteinExistence type="predicted"/>
<gene>
    <name evidence="1" type="ORF">MNBD_GAMMA12-3110</name>
</gene>
<name>A0A3B0YQ60_9ZZZZ</name>
<dbReference type="InterPro" id="IPR036249">
    <property type="entry name" value="Thioredoxin-like_sf"/>
</dbReference>
<accession>A0A3B0YQ60</accession>
<dbReference type="InterPro" id="IPR039555">
    <property type="entry name" value="TraF/TrbB"/>
</dbReference>
<dbReference type="NCBIfam" id="TIGR02740">
    <property type="entry name" value="TraF-like"/>
    <property type="match status" value="1"/>
</dbReference>
<reference evidence="1" key="1">
    <citation type="submission" date="2018-06" db="EMBL/GenBank/DDBJ databases">
        <authorList>
            <person name="Zhirakovskaya E."/>
        </authorList>
    </citation>
    <scope>NUCLEOTIDE SEQUENCE</scope>
</reference>
<evidence type="ECO:0000313" key="1">
    <source>
        <dbReference type="EMBL" id="VAW82988.1"/>
    </source>
</evidence>
<dbReference type="InterPro" id="IPR014111">
    <property type="entry name" value="T4SS_TraF-like"/>
</dbReference>
<dbReference type="EMBL" id="UOFL01000257">
    <property type="protein sequence ID" value="VAW82988.1"/>
    <property type="molecule type" value="Genomic_DNA"/>
</dbReference>
<sequence length="283" mass="32753">MKYNISIFVVISSLGFCASLYSQSGVLDSRNTDNFFNNRQEGYFWYLDPMPEKKQKEVKKEPSLKKSLSKKKPKVTTLKKLKNLSAERELKEFQRRLESAKARAIMRPTRQNIRVYLYLQKEAMAKASIFADQWRRVVWQTPQLNYSLKRPTTNAALHTYKDNRLKQVVDVSKAIGKEYGIYFFFKGSCPYCHRFAPSLKLYQKNHGLKVLPISLDGGVLPDYPNPKVDTRVARMLNVTRVPAVYLVHLKTGKKVAVTLGLISYAELQNRVYILTKTRPGQEF</sequence>
<evidence type="ECO:0008006" key="2">
    <source>
        <dbReference type="Google" id="ProtNLM"/>
    </source>
</evidence>
<organism evidence="1">
    <name type="scientific">hydrothermal vent metagenome</name>
    <dbReference type="NCBI Taxonomy" id="652676"/>
    <lineage>
        <taxon>unclassified sequences</taxon>
        <taxon>metagenomes</taxon>
        <taxon>ecological metagenomes</taxon>
    </lineage>
</organism>
<dbReference type="Gene3D" id="3.40.30.10">
    <property type="entry name" value="Glutaredoxin"/>
    <property type="match status" value="1"/>
</dbReference>
<dbReference type="AlphaFoldDB" id="A0A3B0YQ60"/>
<dbReference type="SUPFAM" id="SSF52833">
    <property type="entry name" value="Thioredoxin-like"/>
    <property type="match status" value="1"/>
</dbReference>